<name>A0A9P9DVL5_9PLEO</name>
<proteinExistence type="predicted"/>
<gene>
    <name evidence="2" type="ORF">B0J11DRAFT_486846</name>
</gene>
<keyword evidence="3" id="KW-1185">Reference proteome</keyword>
<evidence type="ECO:0000256" key="1">
    <source>
        <dbReference type="SAM" id="MobiDB-lite"/>
    </source>
</evidence>
<protein>
    <submittedName>
        <fullName evidence="2">Uncharacterized protein</fullName>
    </submittedName>
</protein>
<dbReference type="PANTHER" id="PTHR21521">
    <property type="entry name" value="AMUN, ISOFORM A"/>
    <property type="match status" value="1"/>
</dbReference>
<reference evidence="2" key="1">
    <citation type="journal article" date="2021" name="Nat. Commun.">
        <title>Genetic determinants of endophytism in the Arabidopsis root mycobiome.</title>
        <authorList>
            <person name="Mesny F."/>
            <person name="Miyauchi S."/>
            <person name="Thiergart T."/>
            <person name="Pickel B."/>
            <person name="Atanasova L."/>
            <person name="Karlsson M."/>
            <person name="Huettel B."/>
            <person name="Barry K.W."/>
            <person name="Haridas S."/>
            <person name="Chen C."/>
            <person name="Bauer D."/>
            <person name="Andreopoulos W."/>
            <person name="Pangilinan J."/>
            <person name="LaButti K."/>
            <person name="Riley R."/>
            <person name="Lipzen A."/>
            <person name="Clum A."/>
            <person name="Drula E."/>
            <person name="Henrissat B."/>
            <person name="Kohler A."/>
            <person name="Grigoriev I.V."/>
            <person name="Martin F.M."/>
            <person name="Hacquard S."/>
        </authorList>
    </citation>
    <scope>NUCLEOTIDE SEQUENCE</scope>
    <source>
        <strain evidence="2">MPI-CAGE-CH-0243</strain>
    </source>
</reference>
<organism evidence="2 3">
    <name type="scientific">Dendryphion nanum</name>
    <dbReference type="NCBI Taxonomy" id="256645"/>
    <lineage>
        <taxon>Eukaryota</taxon>
        <taxon>Fungi</taxon>
        <taxon>Dikarya</taxon>
        <taxon>Ascomycota</taxon>
        <taxon>Pezizomycotina</taxon>
        <taxon>Dothideomycetes</taxon>
        <taxon>Pleosporomycetidae</taxon>
        <taxon>Pleosporales</taxon>
        <taxon>Torulaceae</taxon>
        <taxon>Dendryphion</taxon>
    </lineage>
</organism>
<accession>A0A9P9DVL5</accession>
<feature type="region of interest" description="Disordered" evidence="1">
    <location>
        <begin position="225"/>
        <end position="270"/>
    </location>
</feature>
<sequence length="270" mass="29722">MPSLTPSTISLSAFQKILARYPSTVPTKLQDLDTSRYTTIPDALASRRAAEDAHLEKVEVEKLVEWKLKHGTFRPKLLALVSSNPAALIQTTISDAFNTLESSSSPSTSPSTLLASLKILTQLKGIGPATASLLLSVYAPDTCPFFSDEVFRWLMWEDGGKEGGWKRGIKYSVKEYRELVERMGVVRERLGVGAVEMERVAWVLGREGVDGKKVGFSKVAEVKKGDKAGQKSKVEKKTSEVKKGVKRKKDEDVKVPVEGVRRSSRKKTAA</sequence>
<evidence type="ECO:0000313" key="2">
    <source>
        <dbReference type="EMBL" id="KAH7125351.1"/>
    </source>
</evidence>
<dbReference type="PANTHER" id="PTHR21521:SF0">
    <property type="entry name" value="AMUN, ISOFORM A"/>
    <property type="match status" value="1"/>
</dbReference>
<evidence type="ECO:0000313" key="3">
    <source>
        <dbReference type="Proteomes" id="UP000700596"/>
    </source>
</evidence>
<dbReference type="EMBL" id="JAGMWT010000007">
    <property type="protein sequence ID" value="KAH7125351.1"/>
    <property type="molecule type" value="Genomic_DNA"/>
</dbReference>
<dbReference type="OrthoDB" id="8249012at2759"/>
<comment type="caution">
    <text evidence="2">The sequence shown here is derived from an EMBL/GenBank/DDBJ whole genome shotgun (WGS) entry which is preliminary data.</text>
</comment>
<feature type="compositionally biased region" description="Basic and acidic residues" evidence="1">
    <location>
        <begin position="225"/>
        <end position="261"/>
    </location>
</feature>
<dbReference type="AlphaFoldDB" id="A0A9P9DVL5"/>
<dbReference type="Proteomes" id="UP000700596">
    <property type="component" value="Unassembled WGS sequence"/>
</dbReference>